<dbReference type="Proteomes" id="UP000811619">
    <property type="component" value="Unassembled WGS sequence"/>
</dbReference>
<name>A0A8K0J374_9HYPO</name>
<protein>
    <submittedName>
        <fullName evidence="2">Uncharacterized protein</fullName>
    </submittedName>
</protein>
<feature type="compositionally biased region" description="Low complexity" evidence="1">
    <location>
        <begin position="67"/>
        <end position="80"/>
    </location>
</feature>
<feature type="compositionally biased region" description="Polar residues" evidence="1">
    <location>
        <begin position="47"/>
        <end position="59"/>
    </location>
</feature>
<comment type="caution">
    <text evidence="2">The sequence shown here is derived from an EMBL/GenBank/DDBJ whole genome shotgun (WGS) entry which is preliminary data.</text>
</comment>
<dbReference type="AlphaFoldDB" id="A0A8K0J374"/>
<gene>
    <name evidence="2" type="ORF">E4U42_006277</name>
</gene>
<feature type="region of interest" description="Disordered" evidence="1">
    <location>
        <begin position="1"/>
        <end position="221"/>
    </location>
</feature>
<reference evidence="2" key="1">
    <citation type="journal article" date="2020" name="bioRxiv">
        <title>Whole genome comparisons of ergot fungi reveals the divergence and evolution of species within the genus Claviceps are the result of varying mechanisms driving genome evolution and host range expansion.</title>
        <authorList>
            <person name="Wyka S.A."/>
            <person name="Mondo S.J."/>
            <person name="Liu M."/>
            <person name="Dettman J."/>
            <person name="Nalam V."/>
            <person name="Broders K.D."/>
        </authorList>
    </citation>
    <scope>NUCLEOTIDE SEQUENCE</scope>
    <source>
        <strain evidence="2">CCC 489</strain>
    </source>
</reference>
<proteinExistence type="predicted"/>
<accession>A0A8K0J374</accession>
<evidence type="ECO:0000313" key="2">
    <source>
        <dbReference type="EMBL" id="KAG5920227.1"/>
    </source>
</evidence>
<dbReference type="OrthoDB" id="5423493at2759"/>
<feature type="compositionally biased region" description="Low complexity" evidence="1">
    <location>
        <begin position="114"/>
        <end position="126"/>
    </location>
</feature>
<sequence length="259" mass="28482">MDEITAPPASSDSEADGGGVWPDIHTLAKRRRRTSVMTPLGGGDNFSDISTPPSLTHSPNLVAPAPTATTRGRSAAQQRQRSPKITTADLTSLLPKRTHKRIRDDDDDEDTDSDGGATSSEEQSSSDGEDHGPWSRTRPRRPRRKAPPVPSRAGAILEQQTAADRADRVRRSARAANKTYRSSEDKENDDGEDDEDDGEQRENSHFQPLPDDTFDDSAVVPDVQNTEELLRAARKFIEVDQWELSYEEVAEPSSPQGAR</sequence>
<organism evidence="2 3">
    <name type="scientific">Claviceps africana</name>
    <dbReference type="NCBI Taxonomy" id="83212"/>
    <lineage>
        <taxon>Eukaryota</taxon>
        <taxon>Fungi</taxon>
        <taxon>Dikarya</taxon>
        <taxon>Ascomycota</taxon>
        <taxon>Pezizomycotina</taxon>
        <taxon>Sordariomycetes</taxon>
        <taxon>Hypocreomycetidae</taxon>
        <taxon>Hypocreales</taxon>
        <taxon>Clavicipitaceae</taxon>
        <taxon>Claviceps</taxon>
    </lineage>
</organism>
<dbReference type="EMBL" id="SRPY01000625">
    <property type="protein sequence ID" value="KAG5920227.1"/>
    <property type="molecule type" value="Genomic_DNA"/>
</dbReference>
<feature type="compositionally biased region" description="Acidic residues" evidence="1">
    <location>
        <begin position="186"/>
        <end position="199"/>
    </location>
</feature>
<feature type="compositionally biased region" description="Basic residues" evidence="1">
    <location>
        <begin position="137"/>
        <end position="146"/>
    </location>
</feature>
<evidence type="ECO:0000313" key="3">
    <source>
        <dbReference type="Proteomes" id="UP000811619"/>
    </source>
</evidence>
<evidence type="ECO:0000256" key="1">
    <source>
        <dbReference type="SAM" id="MobiDB-lite"/>
    </source>
</evidence>
<keyword evidence="3" id="KW-1185">Reference proteome</keyword>